<keyword evidence="5" id="KW-1185">Reference proteome</keyword>
<feature type="domain" description="Glycosyltransferase subfamily 4-like N-terminal" evidence="3">
    <location>
        <begin position="16"/>
        <end position="175"/>
    </location>
</feature>
<dbReference type="Gene3D" id="3.40.50.2000">
    <property type="entry name" value="Glycogen Phosphorylase B"/>
    <property type="match status" value="2"/>
</dbReference>
<dbReference type="AlphaFoldDB" id="A0A4P7W4I9"/>
<dbReference type="CDD" id="cd03809">
    <property type="entry name" value="GT4_MtfB-like"/>
    <property type="match status" value="1"/>
</dbReference>
<protein>
    <submittedName>
        <fullName evidence="4">Glycosyltransferase family 1 protein</fullName>
    </submittedName>
</protein>
<reference evidence="5" key="1">
    <citation type="submission" date="2019-02" db="EMBL/GenBank/DDBJ databases">
        <title>Isolation and identification of novel species under the genus Muribaculum.</title>
        <authorList>
            <person name="Miyake S."/>
            <person name="Ding Y."/>
            <person name="Low A."/>
            <person name="Soh M."/>
            <person name="Seedorf H."/>
        </authorList>
    </citation>
    <scope>NUCLEOTIDE SEQUENCE [LARGE SCALE GENOMIC DNA]</scope>
    <source>
        <strain evidence="5">H5</strain>
    </source>
</reference>
<evidence type="ECO:0000313" key="4">
    <source>
        <dbReference type="EMBL" id="QCD42325.1"/>
    </source>
</evidence>
<dbReference type="GO" id="GO:0016757">
    <property type="term" value="F:glycosyltransferase activity"/>
    <property type="evidence" value="ECO:0007669"/>
    <property type="project" value="InterPro"/>
</dbReference>
<accession>A0A4P7W4I9</accession>
<dbReference type="Proteomes" id="UP000297149">
    <property type="component" value="Chromosome"/>
</dbReference>
<gene>
    <name evidence="4" type="ORF">E7747_08550</name>
</gene>
<dbReference type="RefSeq" id="WP_136415400.1">
    <property type="nucleotide sequence ID" value="NZ_CP039396.1"/>
</dbReference>
<sequence>MRIGFDAKKAASNLTGIGNYSRNHINLLAGNKDLECTLFIPGRGKEECLEAITGLDDMKIISPSGNSSINRTYWRNFSIVNDIKKSGVDIYHGLSNELPFSIKKAGCLSVVTIHDLIFLRYPDTYDFLQRKILTLKTRYACRNSDAIIAVSEQTKRDIVEFYGIPEEKVTVIYQGCHNVFKQVVPLSERESIRQQYGLPEKYMISVGTIESRKNHRAVIEAFAEAAEDITLVLVSKRTRMQKDIETLVDSLGIKEKVRILNNVPLSHLPALYQGSIGAIYASYFEGFGIPVLEAVTSGVPVIAATGSCLEEAGGKGAVYVNPFNPHEIAEAISRISNDSEFCRELVEGGKEHLNNFTDKALSSKIYDYYNMLLNRSL</sequence>
<dbReference type="KEGG" id="ddb:E7747_08550"/>
<evidence type="ECO:0000313" key="5">
    <source>
        <dbReference type="Proteomes" id="UP000297149"/>
    </source>
</evidence>
<dbReference type="EMBL" id="CP039396">
    <property type="protein sequence ID" value="QCD42325.1"/>
    <property type="molecule type" value="Genomic_DNA"/>
</dbReference>
<dbReference type="PANTHER" id="PTHR46401:SF2">
    <property type="entry name" value="GLYCOSYLTRANSFERASE WBBK-RELATED"/>
    <property type="match status" value="1"/>
</dbReference>
<dbReference type="Pfam" id="PF13439">
    <property type="entry name" value="Glyco_transf_4"/>
    <property type="match status" value="1"/>
</dbReference>
<dbReference type="Pfam" id="PF00534">
    <property type="entry name" value="Glycos_transf_1"/>
    <property type="match status" value="1"/>
</dbReference>
<evidence type="ECO:0000256" key="1">
    <source>
        <dbReference type="ARBA" id="ARBA00022679"/>
    </source>
</evidence>
<evidence type="ECO:0000259" key="2">
    <source>
        <dbReference type="Pfam" id="PF00534"/>
    </source>
</evidence>
<organism evidence="4 5">
    <name type="scientific">Duncaniella dubosii</name>
    <dbReference type="NCBI Taxonomy" id="2518971"/>
    <lineage>
        <taxon>Bacteria</taxon>
        <taxon>Pseudomonadati</taxon>
        <taxon>Bacteroidota</taxon>
        <taxon>Bacteroidia</taxon>
        <taxon>Bacteroidales</taxon>
        <taxon>Muribaculaceae</taxon>
        <taxon>Duncaniella</taxon>
    </lineage>
</organism>
<dbReference type="SUPFAM" id="SSF53756">
    <property type="entry name" value="UDP-Glycosyltransferase/glycogen phosphorylase"/>
    <property type="match status" value="1"/>
</dbReference>
<feature type="domain" description="Glycosyl transferase family 1" evidence="2">
    <location>
        <begin position="189"/>
        <end position="351"/>
    </location>
</feature>
<dbReference type="PANTHER" id="PTHR46401">
    <property type="entry name" value="GLYCOSYLTRANSFERASE WBBK-RELATED"/>
    <property type="match status" value="1"/>
</dbReference>
<name>A0A4P7W4I9_9BACT</name>
<evidence type="ECO:0000259" key="3">
    <source>
        <dbReference type="Pfam" id="PF13439"/>
    </source>
</evidence>
<proteinExistence type="predicted"/>
<keyword evidence="1 4" id="KW-0808">Transferase</keyword>
<dbReference type="InterPro" id="IPR001296">
    <property type="entry name" value="Glyco_trans_1"/>
</dbReference>
<dbReference type="InterPro" id="IPR028098">
    <property type="entry name" value="Glyco_trans_4-like_N"/>
</dbReference>